<evidence type="ECO:0000259" key="7">
    <source>
        <dbReference type="Pfam" id="PF01292"/>
    </source>
</evidence>
<dbReference type="InterPro" id="IPR016174">
    <property type="entry name" value="Di-haem_cyt_TM"/>
</dbReference>
<keyword evidence="5 6" id="KW-0472">Membrane</keyword>
<feature type="transmembrane region" description="Helical" evidence="6">
    <location>
        <begin position="143"/>
        <end position="162"/>
    </location>
</feature>
<accession>A0A1H7RT79</accession>
<evidence type="ECO:0000256" key="4">
    <source>
        <dbReference type="ARBA" id="ARBA00022989"/>
    </source>
</evidence>
<dbReference type="GO" id="GO:0005886">
    <property type="term" value="C:plasma membrane"/>
    <property type="evidence" value="ECO:0007669"/>
    <property type="project" value="UniProtKB-SubCell"/>
</dbReference>
<dbReference type="InterPro" id="IPR011577">
    <property type="entry name" value="Cyt_b561_bac/Ni-Hgenase"/>
</dbReference>
<feature type="transmembrane region" description="Helical" evidence="6">
    <location>
        <begin position="91"/>
        <end position="123"/>
    </location>
</feature>
<evidence type="ECO:0000313" key="8">
    <source>
        <dbReference type="EMBL" id="SEL63218.1"/>
    </source>
</evidence>
<proteinExistence type="predicted"/>
<dbReference type="STRING" id="188906.SAMN04488526_3125"/>
<feature type="transmembrane region" description="Helical" evidence="6">
    <location>
        <begin position="12"/>
        <end position="29"/>
    </location>
</feature>
<keyword evidence="3 6" id="KW-0812">Transmembrane</keyword>
<keyword evidence="4 6" id="KW-1133">Transmembrane helix</keyword>
<feature type="domain" description="Cytochrome b561 bacterial/Ni-hydrogenase" evidence="7">
    <location>
        <begin position="11"/>
        <end position="174"/>
    </location>
</feature>
<evidence type="ECO:0000256" key="6">
    <source>
        <dbReference type="SAM" id="Phobius"/>
    </source>
</evidence>
<keyword evidence="2" id="KW-1003">Cell membrane</keyword>
<dbReference type="OrthoDB" id="7744460at2"/>
<evidence type="ECO:0000256" key="2">
    <source>
        <dbReference type="ARBA" id="ARBA00022475"/>
    </source>
</evidence>
<dbReference type="GO" id="GO:0009055">
    <property type="term" value="F:electron transfer activity"/>
    <property type="evidence" value="ECO:0007669"/>
    <property type="project" value="InterPro"/>
</dbReference>
<evidence type="ECO:0000256" key="5">
    <source>
        <dbReference type="ARBA" id="ARBA00023136"/>
    </source>
</evidence>
<dbReference type="GO" id="GO:0022904">
    <property type="term" value="P:respiratory electron transport chain"/>
    <property type="evidence" value="ECO:0007669"/>
    <property type="project" value="InterPro"/>
</dbReference>
<evidence type="ECO:0000256" key="1">
    <source>
        <dbReference type="ARBA" id="ARBA00004651"/>
    </source>
</evidence>
<dbReference type="Pfam" id="PF01292">
    <property type="entry name" value="Ni_hydr_CYTB"/>
    <property type="match status" value="1"/>
</dbReference>
<keyword evidence="9" id="KW-1185">Reference proteome</keyword>
<sequence length="181" mass="20548">MKRISLPARRTWLKVLHWSVLPFLIWFLLVQPRDVARWGDWAVTLHSVFGLVFVTICLIWTASFLVQGLASRPGPKLRGAARRIHRPLHLTLIWGLFGVAFTGFLLGLTASRVLFAGTILPIAPPLGLPDANAWVGTLHSLEFYALAVVVGFHALYHIWRHYALHDNALRIMVPKMMQRFL</sequence>
<gene>
    <name evidence="8" type="ORF">SAMN04488526_3125</name>
</gene>
<name>A0A1H7RT79_9RHOB</name>
<dbReference type="Proteomes" id="UP000199283">
    <property type="component" value="Unassembled WGS sequence"/>
</dbReference>
<dbReference type="AlphaFoldDB" id="A0A1H7RT79"/>
<evidence type="ECO:0000256" key="3">
    <source>
        <dbReference type="ARBA" id="ARBA00022692"/>
    </source>
</evidence>
<reference evidence="8 9" key="1">
    <citation type="submission" date="2016-10" db="EMBL/GenBank/DDBJ databases">
        <authorList>
            <person name="de Groot N.N."/>
        </authorList>
    </citation>
    <scope>NUCLEOTIDE SEQUENCE [LARGE SCALE GENOMIC DNA]</scope>
    <source>
        <strain evidence="8 9">DSM 14858</strain>
    </source>
</reference>
<dbReference type="EMBL" id="FNZQ01000007">
    <property type="protein sequence ID" value="SEL63218.1"/>
    <property type="molecule type" value="Genomic_DNA"/>
</dbReference>
<protein>
    <submittedName>
        <fullName evidence="8">Cytochrome b561</fullName>
    </submittedName>
</protein>
<dbReference type="RefSeq" id="WP_092764477.1">
    <property type="nucleotide sequence ID" value="NZ_FNZQ01000007.1"/>
</dbReference>
<dbReference type="SUPFAM" id="SSF81342">
    <property type="entry name" value="Transmembrane di-heme cytochromes"/>
    <property type="match status" value="1"/>
</dbReference>
<evidence type="ECO:0000313" key="9">
    <source>
        <dbReference type="Proteomes" id="UP000199283"/>
    </source>
</evidence>
<comment type="subcellular location">
    <subcellularLocation>
        <location evidence="1">Cell membrane</location>
        <topology evidence="1">Multi-pass membrane protein</topology>
    </subcellularLocation>
</comment>
<organism evidence="8 9">
    <name type="scientific">Jannaschia helgolandensis</name>
    <dbReference type="NCBI Taxonomy" id="188906"/>
    <lineage>
        <taxon>Bacteria</taxon>
        <taxon>Pseudomonadati</taxon>
        <taxon>Pseudomonadota</taxon>
        <taxon>Alphaproteobacteria</taxon>
        <taxon>Rhodobacterales</taxon>
        <taxon>Roseobacteraceae</taxon>
        <taxon>Jannaschia</taxon>
    </lineage>
</organism>
<feature type="transmembrane region" description="Helical" evidence="6">
    <location>
        <begin position="49"/>
        <end position="70"/>
    </location>
</feature>